<gene>
    <name evidence="2" type="ORF">D3Z33_00445</name>
</gene>
<dbReference type="InterPro" id="IPR018163">
    <property type="entry name" value="Thr/Ala-tRNA-synth_IIc_edit"/>
</dbReference>
<dbReference type="Gene3D" id="3.40.50.300">
    <property type="entry name" value="P-loop containing nucleotide triphosphate hydrolases"/>
    <property type="match status" value="1"/>
</dbReference>
<dbReference type="AlphaFoldDB" id="A0A845QVX6"/>
<feature type="domain" description="AAA+ ATPase" evidence="1">
    <location>
        <begin position="160"/>
        <end position="321"/>
    </location>
</feature>
<keyword evidence="3" id="KW-1185">Reference proteome</keyword>
<dbReference type="OrthoDB" id="9764644at2"/>
<dbReference type="PRINTS" id="PR00988">
    <property type="entry name" value="URIDINKINASE"/>
</dbReference>
<proteinExistence type="predicted"/>
<dbReference type="PANTHER" id="PTHR10285">
    <property type="entry name" value="URIDINE KINASE"/>
    <property type="match status" value="1"/>
</dbReference>
<evidence type="ECO:0000259" key="1">
    <source>
        <dbReference type="SMART" id="SM00382"/>
    </source>
</evidence>
<name>A0A845QVX6_9CLOT</name>
<dbReference type="SMART" id="SM00382">
    <property type="entry name" value="AAA"/>
    <property type="match status" value="1"/>
</dbReference>
<dbReference type="GO" id="GO:0005524">
    <property type="term" value="F:ATP binding"/>
    <property type="evidence" value="ECO:0007669"/>
    <property type="project" value="InterPro"/>
</dbReference>
<dbReference type="SUPFAM" id="SSF52540">
    <property type="entry name" value="P-loop containing nucleoside triphosphate hydrolases"/>
    <property type="match status" value="1"/>
</dbReference>
<protein>
    <submittedName>
        <fullName evidence="2">Nucleoside kinase</fullName>
    </submittedName>
</protein>
<dbReference type="Pfam" id="PF00485">
    <property type="entry name" value="PRK"/>
    <property type="match status" value="1"/>
</dbReference>
<sequence>MNKIIKSDLPIERLVMKTSEANKIFKEQGMKDKLQLAKYREKDNIHVYKLDGYYDKFYGYLAPSTGYIKSFDLKYYHPGIVLQYPRKEFNYQIPEFEEQNKLAQIFKESEKWVKILELENVASLNEKIMNKEIPEIVRISEAFHEKKIANIADKICDDKKIKIILIAGPSSSGKTTFAQKLYTQLRINGKRPISLSIDDYFVNREDTPLDEEGNYDFESIEAVDIKKFNNDLINLLDGKKVDIPKFDFIEGKREIKIKDFSIEKDQLIIIEGIHGLNEKLTNKIPHMYKYKIYISALTQLNIDNHNRIHTTDNRLIRRIVRDSMYRGRTAEGTLELWKSVRRGEERNIFPYQEEADIMFNSALVYELAILRKYAEPLLQKIDRSSIYFAEAKRLLKFLMYFKIIRNDDIIPSTSILKEFIGGSAYREEE</sequence>
<dbReference type="Proteomes" id="UP000467132">
    <property type="component" value="Unassembled WGS sequence"/>
</dbReference>
<comment type="caution">
    <text evidence="2">The sequence shown here is derived from an EMBL/GenBank/DDBJ whole genome shotgun (WGS) entry which is preliminary data.</text>
</comment>
<dbReference type="InterPro" id="IPR006083">
    <property type="entry name" value="PRK/URK"/>
</dbReference>
<dbReference type="EMBL" id="QXXA01000001">
    <property type="protein sequence ID" value="NBI05322.1"/>
    <property type="molecule type" value="Genomic_DNA"/>
</dbReference>
<dbReference type="CDD" id="cd02028">
    <property type="entry name" value="UMPK_like"/>
    <property type="match status" value="1"/>
</dbReference>
<accession>A0A845QVX6</accession>
<dbReference type="InterPro" id="IPR003593">
    <property type="entry name" value="AAA+_ATPase"/>
</dbReference>
<dbReference type="SUPFAM" id="SSF55186">
    <property type="entry name" value="ThrRS/AlaRS common domain"/>
    <property type="match status" value="1"/>
</dbReference>
<keyword evidence="2" id="KW-0418">Kinase</keyword>
<keyword evidence="2" id="KW-0808">Transferase</keyword>
<organism evidence="2 3">
    <name type="scientific">Senegalia massiliensis</name>
    <dbReference type="NCBI Taxonomy" id="1720316"/>
    <lineage>
        <taxon>Bacteria</taxon>
        <taxon>Bacillati</taxon>
        <taxon>Bacillota</taxon>
        <taxon>Clostridia</taxon>
        <taxon>Eubacteriales</taxon>
        <taxon>Clostridiaceae</taxon>
        <taxon>Senegalia</taxon>
    </lineage>
</organism>
<reference evidence="2 3" key="1">
    <citation type="submission" date="2018-08" db="EMBL/GenBank/DDBJ databases">
        <title>Murine metabolic-syndrome-specific gut microbial biobank.</title>
        <authorList>
            <person name="Liu C."/>
        </authorList>
    </citation>
    <scope>NUCLEOTIDE SEQUENCE [LARGE SCALE GENOMIC DNA]</scope>
    <source>
        <strain evidence="2 3">583</strain>
    </source>
</reference>
<evidence type="ECO:0000313" key="2">
    <source>
        <dbReference type="EMBL" id="NBI05322.1"/>
    </source>
</evidence>
<evidence type="ECO:0000313" key="3">
    <source>
        <dbReference type="Proteomes" id="UP000467132"/>
    </source>
</evidence>
<dbReference type="GO" id="GO:0016301">
    <property type="term" value="F:kinase activity"/>
    <property type="evidence" value="ECO:0007669"/>
    <property type="project" value="UniProtKB-KW"/>
</dbReference>
<dbReference type="InterPro" id="IPR027417">
    <property type="entry name" value="P-loop_NTPase"/>
</dbReference>
<dbReference type="Gene3D" id="3.30.980.10">
    <property type="entry name" value="Threonyl-trna Synthetase, Chain A, domain 2"/>
    <property type="match status" value="1"/>
</dbReference>